<protein>
    <submittedName>
        <fullName evidence="16">Endoplasmic reticulum</fullName>
    </submittedName>
</protein>
<evidence type="ECO:0000313" key="16">
    <source>
        <dbReference type="EMBL" id="OEH79488.1"/>
    </source>
</evidence>
<dbReference type="GO" id="GO:0016972">
    <property type="term" value="F:thiol oxidase activity"/>
    <property type="evidence" value="ECO:0007669"/>
    <property type="project" value="InterPro"/>
</dbReference>
<keyword evidence="12" id="KW-0472">Membrane</keyword>
<dbReference type="InParanoid" id="A0A1D3D7S7"/>
<dbReference type="GO" id="GO:0071949">
    <property type="term" value="F:FAD binding"/>
    <property type="evidence" value="ECO:0007669"/>
    <property type="project" value="InterPro"/>
</dbReference>
<keyword evidence="6" id="KW-0285">Flavoprotein</keyword>
<comment type="subunit">
    <text evidence="4">May function both as a monomer and a homodimer.</text>
</comment>
<reference evidence="16 17" key="1">
    <citation type="journal article" date="2016" name="BMC Genomics">
        <title>Comparative genomics reveals Cyclospora cayetanensis possesses coccidia-like metabolism and invasion components but unique surface antigens.</title>
        <authorList>
            <person name="Liu S."/>
            <person name="Wang L."/>
            <person name="Zheng H."/>
            <person name="Xu Z."/>
            <person name="Roellig D.M."/>
            <person name="Li N."/>
            <person name="Frace M.A."/>
            <person name="Tang K."/>
            <person name="Arrowood M.J."/>
            <person name="Moss D.M."/>
            <person name="Zhang L."/>
            <person name="Feng Y."/>
            <person name="Xiao L."/>
        </authorList>
    </citation>
    <scope>NUCLEOTIDE SEQUENCE [LARGE SCALE GENOMIC DNA]</scope>
    <source>
        <strain evidence="16 17">CHN_HEN01</strain>
    </source>
</reference>
<keyword evidence="14" id="KW-0325">Glycoprotein</keyword>
<keyword evidence="9" id="KW-0274">FAD</keyword>
<evidence type="ECO:0000256" key="9">
    <source>
        <dbReference type="ARBA" id="ARBA00022827"/>
    </source>
</evidence>
<dbReference type="VEuPathDB" id="ToxoDB:cyc_07619"/>
<evidence type="ECO:0000256" key="7">
    <source>
        <dbReference type="ARBA" id="ARBA00022729"/>
    </source>
</evidence>
<evidence type="ECO:0000256" key="13">
    <source>
        <dbReference type="ARBA" id="ARBA00023157"/>
    </source>
</evidence>
<keyword evidence="11" id="KW-0560">Oxidoreductase</keyword>
<organism evidence="16 17">
    <name type="scientific">Cyclospora cayetanensis</name>
    <dbReference type="NCBI Taxonomy" id="88456"/>
    <lineage>
        <taxon>Eukaryota</taxon>
        <taxon>Sar</taxon>
        <taxon>Alveolata</taxon>
        <taxon>Apicomplexa</taxon>
        <taxon>Conoidasida</taxon>
        <taxon>Coccidia</taxon>
        <taxon>Eucoccidiorida</taxon>
        <taxon>Eimeriorina</taxon>
        <taxon>Eimeriidae</taxon>
        <taxon>Cyclospora</taxon>
    </lineage>
</organism>
<evidence type="ECO:0000256" key="12">
    <source>
        <dbReference type="ARBA" id="ARBA00023136"/>
    </source>
</evidence>
<evidence type="ECO:0000313" key="17">
    <source>
        <dbReference type="Proteomes" id="UP000095192"/>
    </source>
</evidence>
<evidence type="ECO:0000256" key="6">
    <source>
        <dbReference type="ARBA" id="ARBA00022630"/>
    </source>
</evidence>
<keyword evidence="8" id="KW-0256">Endoplasmic reticulum</keyword>
<dbReference type="Proteomes" id="UP000095192">
    <property type="component" value="Unassembled WGS sequence"/>
</dbReference>
<accession>A0A1D3D7S7</accession>
<dbReference type="EMBL" id="JROU02000371">
    <property type="protein sequence ID" value="OEH79488.1"/>
    <property type="molecule type" value="Genomic_DNA"/>
</dbReference>
<evidence type="ECO:0000256" key="2">
    <source>
        <dbReference type="ARBA" id="ARBA00004367"/>
    </source>
</evidence>
<keyword evidence="15" id="KW-0676">Redox-active center</keyword>
<evidence type="ECO:0000256" key="3">
    <source>
        <dbReference type="ARBA" id="ARBA00008277"/>
    </source>
</evidence>
<gene>
    <name evidence="16" type="ORF">cyc_07619</name>
</gene>
<dbReference type="InterPro" id="IPR037192">
    <property type="entry name" value="ERO1-like_sf"/>
</dbReference>
<keyword evidence="13" id="KW-1015">Disulfide bond</keyword>
<dbReference type="Pfam" id="PF04137">
    <property type="entry name" value="ERO1"/>
    <property type="match status" value="1"/>
</dbReference>
<dbReference type="PANTHER" id="PTHR12613">
    <property type="entry name" value="ERO1-RELATED"/>
    <property type="match status" value="1"/>
</dbReference>
<evidence type="ECO:0000256" key="11">
    <source>
        <dbReference type="ARBA" id="ARBA00023002"/>
    </source>
</evidence>
<dbReference type="InterPro" id="IPR007266">
    <property type="entry name" value="Ero1"/>
</dbReference>
<dbReference type="SUPFAM" id="SSF110019">
    <property type="entry name" value="ERO1-like"/>
    <property type="match status" value="1"/>
</dbReference>
<name>A0A1D3D7S7_9EIME</name>
<evidence type="ECO:0000256" key="15">
    <source>
        <dbReference type="ARBA" id="ARBA00023284"/>
    </source>
</evidence>
<proteinExistence type="inferred from homology"/>
<keyword evidence="10" id="KW-0249">Electron transport</keyword>
<keyword evidence="17" id="KW-1185">Reference proteome</keyword>
<evidence type="ECO:0000256" key="5">
    <source>
        <dbReference type="ARBA" id="ARBA00022448"/>
    </source>
</evidence>
<dbReference type="FunCoup" id="A0A1D3D7S7">
    <property type="interactions" value="81"/>
</dbReference>
<evidence type="ECO:0000256" key="14">
    <source>
        <dbReference type="ARBA" id="ARBA00023180"/>
    </source>
</evidence>
<dbReference type="PANTHER" id="PTHR12613:SF0">
    <property type="entry name" value="ERO1-LIKE PROTEIN"/>
    <property type="match status" value="1"/>
</dbReference>
<dbReference type="GO" id="GO:0005789">
    <property type="term" value="C:endoplasmic reticulum membrane"/>
    <property type="evidence" value="ECO:0007669"/>
    <property type="project" value="UniProtKB-SubCell"/>
</dbReference>
<keyword evidence="7" id="KW-0732">Signal</keyword>
<dbReference type="GO" id="GO:0015035">
    <property type="term" value="F:protein-disulfide reductase activity"/>
    <property type="evidence" value="ECO:0007669"/>
    <property type="project" value="InterPro"/>
</dbReference>
<keyword evidence="5" id="KW-0813">Transport</keyword>
<comment type="cofactor">
    <cofactor evidence="1">
        <name>FAD</name>
        <dbReference type="ChEBI" id="CHEBI:57692"/>
    </cofactor>
</comment>
<sequence length="357" mass="39268">MCTSARPKGSSLQEAAKHEHVSFHCSERSGQGAFSDSTRLRIGRSINSRTILHGNSLMPFPSCQTPFNSAVCQALVNTFQSADTPAAAADLVTDEDEGKCEAPEKCGLCTCSDEQVPLSWKQKPIEDFVDRRHADLMRNPPGYTEYQGGPIWDALQHQLFRLQQQELQQNYQGDARTCGTAAKLSLILSGMQSNISALAGEYYYSNFSQLHQQSEQQDAVETPLPPTPAPSVSFFLSRFARHPERLQSLFFTFAFILKGVCRLTDVLQECSCETGNTSDDLPARAELLQVLNATASQLSACNSKYQQHLFKADSPLGFLESAESIESLLRCVSCEKCQLHGTIKLTALRLAAKVCAS</sequence>
<dbReference type="VEuPathDB" id="ToxoDB:LOC34623552"/>
<comment type="subcellular location">
    <subcellularLocation>
        <location evidence="2">Endoplasmic reticulum membrane</location>
        <topology evidence="2">Peripheral membrane protein</topology>
        <orientation evidence="2">Lumenal side</orientation>
    </subcellularLocation>
</comment>
<comment type="caution">
    <text evidence="16">The sequence shown here is derived from an EMBL/GenBank/DDBJ whole genome shotgun (WGS) entry which is preliminary data.</text>
</comment>
<dbReference type="AlphaFoldDB" id="A0A1D3D7S7"/>
<evidence type="ECO:0000256" key="8">
    <source>
        <dbReference type="ARBA" id="ARBA00022824"/>
    </source>
</evidence>
<evidence type="ECO:0000256" key="4">
    <source>
        <dbReference type="ARBA" id="ARBA00011802"/>
    </source>
</evidence>
<evidence type="ECO:0000256" key="1">
    <source>
        <dbReference type="ARBA" id="ARBA00001974"/>
    </source>
</evidence>
<evidence type="ECO:0000256" key="10">
    <source>
        <dbReference type="ARBA" id="ARBA00022982"/>
    </source>
</evidence>
<comment type="similarity">
    <text evidence="3">Belongs to the EROs family.</text>
</comment>
<dbReference type="GO" id="GO:0034975">
    <property type="term" value="P:protein folding in endoplasmic reticulum"/>
    <property type="evidence" value="ECO:0007669"/>
    <property type="project" value="InterPro"/>
</dbReference>